<reference evidence="1" key="1">
    <citation type="submission" date="2020-06" db="EMBL/GenBank/DDBJ databases">
        <authorList>
            <consortium name="Plant Systems Biology data submission"/>
        </authorList>
    </citation>
    <scope>NUCLEOTIDE SEQUENCE</scope>
    <source>
        <strain evidence="1">D6</strain>
    </source>
</reference>
<organism evidence="1 2">
    <name type="scientific">Seminavis robusta</name>
    <dbReference type="NCBI Taxonomy" id="568900"/>
    <lineage>
        <taxon>Eukaryota</taxon>
        <taxon>Sar</taxon>
        <taxon>Stramenopiles</taxon>
        <taxon>Ochrophyta</taxon>
        <taxon>Bacillariophyta</taxon>
        <taxon>Bacillariophyceae</taxon>
        <taxon>Bacillariophycidae</taxon>
        <taxon>Naviculales</taxon>
        <taxon>Naviculaceae</taxon>
        <taxon>Seminavis</taxon>
    </lineage>
</organism>
<dbReference type="AlphaFoldDB" id="A0A9N8DYQ1"/>
<proteinExistence type="predicted"/>
<evidence type="ECO:0000313" key="2">
    <source>
        <dbReference type="Proteomes" id="UP001153069"/>
    </source>
</evidence>
<name>A0A9N8DYQ1_9STRA</name>
<comment type="caution">
    <text evidence="1">The sequence shown here is derived from an EMBL/GenBank/DDBJ whole genome shotgun (WGS) entry which is preliminary data.</text>
</comment>
<accession>A0A9N8DYQ1</accession>
<dbReference type="Proteomes" id="UP001153069">
    <property type="component" value="Unassembled WGS sequence"/>
</dbReference>
<gene>
    <name evidence="1" type="ORF">SEMRO_348_G123160.1</name>
</gene>
<protein>
    <submittedName>
        <fullName evidence="1">Uncharacterized protein</fullName>
    </submittedName>
</protein>
<evidence type="ECO:0000313" key="1">
    <source>
        <dbReference type="EMBL" id="CAB9508459.1"/>
    </source>
</evidence>
<keyword evidence="2" id="KW-1185">Reference proteome</keyword>
<dbReference type="EMBL" id="CAICTM010000347">
    <property type="protein sequence ID" value="CAB9508459.1"/>
    <property type="molecule type" value="Genomic_DNA"/>
</dbReference>
<sequence length="253" mass="28029">MTLYYELSSWVYFAYPRITPMDSSFVVVTNAAIELSSEIRRRTAWDHCVEYQVQPERANRKPSGDETYKVIPQLDSPCQLFGGIHGTSIRCTAPCECPTRCTNGECVSVYSSHNGNLGNTKTNMTIFMSMATITTLTPKSTTIVTGNVIKRPYDRTIPNTGCDLDKNCDGYVSYEETAGTCLPESLAWMVLPPSLLGNVVLATKMVHNTVHFLKDCVRLLQSLHLVPLHIASQSAFVRANTKSPRLQPNGGLE</sequence>